<name>A0ABT9B5D0_9ACTN</name>
<dbReference type="RefSeq" id="WP_305027712.1">
    <property type="nucleotide sequence ID" value="NZ_JAUQTA010000001.1"/>
</dbReference>
<accession>A0ABT9B5D0</accession>
<evidence type="ECO:0000259" key="2">
    <source>
        <dbReference type="Pfam" id="PF14361"/>
    </source>
</evidence>
<comment type="caution">
    <text evidence="3">The sequence shown here is derived from an EMBL/GenBank/DDBJ whole genome shotgun (WGS) entry which is preliminary data.</text>
</comment>
<gene>
    <name evidence="3" type="ORF">Q5722_08155</name>
</gene>
<feature type="domain" description="RsbT co-antagonist protein RsbRD N-terminal" evidence="2">
    <location>
        <begin position="24"/>
        <end position="156"/>
    </location>
</feature>
<keyword evidence="4" id="KW-1185">Reference proteome</keyword>
<dbReference type="EMBL" id="JAUQTA010000001">
    <property type="protein sequence ID" value="MDO7868338.1"/>
    <property type="molecule type" value="Genomic_DNA"/>
</dbReference>
<dbReference type="Pfam" id="PF14361">
    <property type="entry name" value="RsbRD_N"/>
    <property type="match status" value="1"/>
</dbReference>
<dbReference type="InterPro" id="IPR025736">
    <property type="entry name" value="PucR_C-HTH_dom"/>
</dbReference>
<sequence length="410" mass="44396">MTGHSLAIGGRDVSAYLRAHRRDLGSTVVDVLVAEIPVYARLPEELLRGDVRRVVTQVVGSFVDALSRAGEVTEEELRDLTESALRRAEEGVPMGMILAAYFRGTHVCFDAVTATATEADLRAVIELNRAILRFMEHVTAAVAAGYEAHTRTTMADRAVSSQLLTSVIADPDVAAAAQRAGVVLPPAFVAIELIVAEHPDESEPHIDARVVTRRKVRRVRDEVERHCATPVHWLPSTHDLTALVEYRETDLGEAGWGWVRRMIDDVVRAAAVPVHAGIAIADPARTQAALTLAAEVVEVAFRTGRPAGAYRLADVALDYQLSHATPAQALLAAALDPLADEPHLRTTLETFLAAGLNRRRTATQLGVHPNTVDNRLRRIADLTGLDATRGPDLPMLAAALTARQRTARIT</sequence>
<dbReference type="InterPro" id="IPR042070">
    <property type="entry name" value="PucR_C-HTH_sf"/>
</dbReference>
<proteinExistence type="predicted"/>
<feature type="domain" description="PucR C-terminal helix-turn-helix" evidence="1">
    <location>
        <begin position="344"/>
        <end position="401"/>
    </location>
</feature>
<organism evidence="3 4">
    <name type="scientific">Nocardioides jiangxiensis</name>
    <dbReference type="NCBI Taxonomy" id="3064524"/>
    <lineage>
        <taxon>Bacteria</taxon>
        <taxon>Bacillati</taxon>
        <taxon>Actinomycetota</taxon>
        <taxon>Actinomycetes</taxon>
        <taxon>Propionibacteriales</taxon>
        <taxon>Nocardioidaceae</taxon>
        <taxon>Nocardioides</taxon>
    </lineage>
</organism>
<dbReference type="PANTHER" id="PTHR33744:SF17">
    <property type="entry name" value="CONSERVED PROTEIN"/>
    <property type="match status" value="1"/>
</dbReference>
<dbReference type="Proteomes" id="UP001233314">
    <property type="component" value="Unassembled WGS sequence"/>
</dbReference>
<dbReference type="Gene3D" id="1.10.10.2840">
    <property type="entry name" value="PucR C-terminal helix-turn-helix domain"/>
    <property type="match status" value="1"/>
</dbReference>
<dbReference type="Pfam" id="PF13556">
    <property type="entry name" value="HTH_30"/>
    <property type="match status" value="1"/>
</dbReference>
<evidence type="ECO:0000259" key="1">
    <source>
        <dbReference type="Pfam" id="PF13556"/>
    </source>
</evidence>
<evidence type="ECO:0000313" key="3">
    <source>
        <dbReference type="EMBL" id="MDO7868338.1"/>
    </source>
</evidence>
<reference evidence="3 4" key="1">
    <citation type="submission" date="2023-07" db="EMBL/GenBank/DDBJ databases">
        <title>Nocardioides sp. nov WY-20 isolated from soil.</title>
        <authorList>
            <person name="Liu B."/>
            <person name="Wan Y."/>
        </authorList>
    </citation>
    <scope>NUCLEOTIDE SEQUENCE [LARGE SCALE GENOMIC DNA]</scope>
    <source>
        <strain evidence="3 4">WY-20</strain>
    </source>
</reference>
<dbReference type="InterPro" id="IPR051448">
    <property type="entry name" value="CdaR-like_regulators"/>
</dbReference>
<dbReference type="InterPro" id="IPR025751">
    <property type="entry name" value="RsbRD_N_dom"/>
</dbReference>
<protein>
    <submittedName>
        <fullName evidence="3">Helix-turn-helix domain-containing protein</fullName>
    </submittedName>
</protein>
<dbReference type="PANTHER" id="PTHR33744">
    <property type="entry name" value="CARBOHYDRATE DIACID REGULATOR"/>
    <property type="match status" value="1"/>
</dbReference>
<evidence type="ECO:0000313" key="4">
    <source>
        <dbReference type="Proteomes" id="UP001233314"/>
    </source>
</evidence>